<comment type="cofactor">
    <cofactor evidence="1">
        <name>pyridoxal 5'-phosphate</name>
        <dbReference type="ChEBI" id="CHEBI:597326"/>
    </cofactor>
</comment>
<comment type="caution">
    <text evidence="5">The sequence shown here is derived from an EMBL/GenBank/DDBJ whole genome shotgun (WGS) entry which is preliminary data.</text>
</comment>
<evidence type="ECO:0000313" key="5">
    <source>
        <dbReference type="EMBL" id="GAA1674129.1"/>
    </source>
</evidence>
<dbReference type="PANTHER" id="PTHR30511:SF0">
    <property type="entry name" value="ALANINE RACEMASE, CATABOLIC-RELATED"/>
    <property type="match status" value="1"/>
</dbReference>
<dbReference type="SUPFAM" id="SSF50621">
    <property type="entry name" value="Alanine racemase C-terminal domain-like"/>
    <property type="match status" value="1"/>
</dbReference>
<dbReference type="SMART" id="SM01005">
    <property type="entry name" value="Ala_racemase_C"/>
    <property type="match status" value="1"/>
</dbReference>
<evidence type="ECO:0000256" key="1">
    <source>
        <dbReference type="ARBA" id="ARBA00001933"/>
    </source>
</evidence>
<reference evidence="5 6" key="1">
    <citation type="journal article" date="2019" name="Int. J. Syst. Evol. Microbiol.">
        <title>The Global Catalogue of Microorganisms (GCM) 10K type strain sequencing project: providing services to taxonomists for standard genome sequencing and annotation.</title>
        <authorList>
            <consortium name="The Broad Institute Genomics Platform"/>
            <consortium name="The Broad Institute Genome Sequencing Center for Infectious Disease"/>
            <person name="Wu L."/>
            <person name="Ma J."/>
        </authorList>
    </citation>
    <scope>NUCLEOTIDE SEQUENCE [LARGE SCALE GENOMIC DNA]</scope>
    <source>
        <strain evidence="5 6">JCM 15575</strain>
    </source>
</reference>
<dbReference type="PANTHER" id="PTHR30511">
    <property type="entry name" value="ALANINE RACEMASE"/>
    <property type="match status" value="1"/>
</dbReference>
<dbReference type="InterPro" id="IPR000821">
    <property type="entry name" value="Ala_racemase"/>
</dbReference>
<keyword evidence="2" id="KW-0663">Pyridoxal phosphate</keyword>
<feature type="domain" description="Alanine racemase C-terminal" evidence="4">
    <location>
        <begin position="95"/>
        <end position="222"/>
    </location>
</feature>
<keyword evidence="6" id="KW-1185">Reference proteome</keyword>
<proteinExistence type="predicted"/>
<evidence type="ECO:0000256" key="3">
    <source>
        <dbReference type="ARBA" id="ARBA00023235"/>
    </source>
</evidence>
<gene>
    <name evidence="5" type="ORF">GCM10009807_17750</name>
</gene>
<dbReference type="EMBL" id="BAAAPK010000001">
    <property type="protein sequence ID" value="GAA1674129.1"/>
    <property type="molecule type" value="Genomic_DNA"/>
</dbReference>
<sequence length="223" mass="23323">MSPTAVISRSALRLNLRAVLSTQPDAAIDVRADGWGHGLGFVAQTALESGVRALIVDEEGRRELDGVVPAAVLVSGSPSAIGDPVYGLSAGFIPVLSLRGRVLSLKELKTGEAVSYGYTFRTPRDTVIALVTGGYAQGVLRALGNAVTVRIAGERHPIVGRVAMDVCVVDVGPRPRVRRGDEVTFFDDSPEGPAVAEWAAAGGLTPAEIACAVGLRNHREYVA</sequence>
<evidence type="ECO:0000259" key="4">
    <source>
        <dbReference type="SMART" id="SM01005"/>
    </source>
</evidence>
<evidence type="ECO:0000256" key="2">
    <source>
        <dbReference type="ARBA" id="ARBA00022898"/>
    </source>
</evidence>
<evidence type="ECO:0000313" key="6">
    <source>
        <dbReference type="Proteomes" id="UP001500596"/>
    </source>
</evidence>
<name>A0ABN2GNB4_9MICO</name>
<dbReference type="InterPro" id="IPR009006">
    <property type="entry name" value="Ala_racemase/Decarboxylase_C"/>
</dbReference>
<dbReference type="Pfam" id="PF00842">
    <property type="entry name" value="Ala_racemase_C"/>
    <property type="match status" value="1"/>
</dbReference>
<protein>
    <recommendedName>
        <fullName evidence="4">Alanine racemase C-terminal domain-containing protein</fullName>
    </recommendedName>
</protein>
<dbReference type="Gene3D" id="2.40.37.10">
    <property type="entry name" value="Lyase, Ornithine Decarboxylase, Chain A, domain 1"/>
    <property type="match status" value="1"/>
</dbReference>
<dbReference type="InterPro" id="IPR011079">
    <property type="entry name" value="Ala_racemase_C"/>
</dbReference>
<organism evidence="5 6">
    <name type="scientific">Microbacterium lacus</name>
    <dbReference type="NCBI Taxonomy" id="415217"/>
    <lineage>
        <taxon>Bacteria</taxon>
        <taxon>Bacillati</taxon>
        <taxon>Actinomycetota</taxon>
        <taxon>Actinomycetes</taxon>
        <taxon>Micrococcales</taxon>
        <taxon>Microbacteriaceae</taxon>
        <taxon>Microbacterium</taxon>
    </lineage>
</organism>
<accession>A0ABN2GNB4</accession>
<keyword evidence="3" id="KW-0413">Isomerase</keyword>
<dbReference type="Proteomes" id="UP001500596">
    <property type="component" value="Unassembled WGS sequence"/>
</dbReference>